<name>A0AAV0IT06_9ROSI</name>
<evidence type="ECO:0000313" key="1">
    <source>
        <dbReference type="EMBL" id="CAI0399455.1"/>
    </source>
</evidence>
<protein>
    <submittedName>
        <fullName evidence="1">Uncharacterized protein</fullName>
    </submittedName>
</protein>
<dbReference type="EMBL" id="CAMGYJ010000004">
    <property type="protein sequence ID" value="CAI0399455.1"/>
    <property type="molecule type" value="Genomic_DNA"/>
</dbReference>
<dbReference type="Proteomes" id="UP001154282">
    <property type="component" value="Unassembled WGS sequence"/>
</dbReference>
<organism evidence="1 2">
    <name type="scientific">Linum tenue</name>
    <dbReference type="NCBI Taxonomy" id="586396"/>
    <lineage>
        <taxon>Eukaryota</taxon>
        <taxon>Viridiplantae</taxon>
        <taxon>Streptophyta</taxon>
        <taxon>Embryophyta</taxon>
        <taxon>Tracheophyta</taxon>
        <taxon>Spermatophyta</taxon>
        <taxon>Magnoliopsida</taxon>
        <taxon>eudicotyledons</taxon>
        <taxon>Gunneridae</taxon>
        <taxon>Pentapetalae</taxon>
        <taxon>rosids</taxon>
        <taxon>fabids</taxon>
        <taxon>Malpighiales</taxon>
        <taxon>Linaceae</taxon>
        <taxon>Linum</taxon>
    </lineage>
</organism>
<reference evidence="1" key="1">
    <citation type="submission" date="2022-08" db="EMBL/GenBank/DDBJ databases">
        <authorList>
            <person name="Gutierrez-Valencia J."/>
        </authorList>
    </citation>
    <scope>NUCLEOTIDE SEQUENCE</scope>
</reference>
<dbReference type="AlphaFoldDB" id="A0AAV0IT06"/>
<evidence type="ECO:0000313" key="2">
    <source>
        <dbReference type="Proteomes" id="UP001154282"/>
    </source>
</evidence>
<proteinExistence type="predicted"/>
<sequence length="191" mass="21024">MSTPIFKASIPLSNPLFHSLHPVPWTSAVNGISKKEKLLLLSGAQLSPVNYDSQVLSSGKHMLLPPQSTQLPCKVLFFVLVAAEAPDPALLVIIIFWSFRIVAMLEGNGMLKFANVGDRGLKLIREEVLANLARVHSLDSSYESPYALEARVLSYHGGKRSLACNLQARQTFCFSYFNIYGVFDDITVIVG</sequence>
<accession>A0AAV0IT06</accession>
<keyword evidence="2" id="KW-1185">Reference proteome</keyword>
<gene>
    <name evidence="1" type="ORF">LITE_LOCUS10312</name>
</gene>
<comment type="caution">
    <text evidence="1">The sequence shown here is derived from an EMBL/GenBank/DDBJ whole genome shotgun (WGS) entry which is preliminary data.</text>
</comment>